<gene>
    <name evidence="1" type="ORF">LCGC14_2433520</name>
</gene>
<dbReference type="AlphaFoldDB" id="A0A0F9BL79"/>
<name>A0A0F9BL79_9ZZZZ</name>
<dbReference type="EMBL" id="LAZR01037279">
    <property type="protein sequence ID" value="KKL22629.1"/>
    <property type="molecule type" value="Genomic_DNA"/>
</dbReference>
<protein>
    <submittedName>
        <fullName evidence="1">Uncharacterized protein</fullName>
    </submittedName>
</protein>
<proteinExistence type="predicted"/>
<evidence type="ECO:0000313" key="1">
    <source>
        <dbReference type="EMBL" id="KKL22629.1"/>
    </source>
</evidence>
<sequence length="65" mass="7680">MIYNKNLKLYRIVRYWGQPLALLVFAYSRKEAIKHSIKKHGPVTHAEIKCIRIKSGTVLTEIERR</sequence>
<accession>A0A0F9BL79</accession>
<reference evidence="1" key="1">
    <citation type="journal article" date="2015" name="Nature">
        <title>Complex archaea that bridge the gap between prokaryotes and eukaryotes.</title>
        <authorList>
            <person name="Spang A."/>
            <person name="Saw J.H."/>
            <person name="Jorgensen S.L."/>
            <person name="Zaremba-Niedzwiedzka K."/>
            <person name="Martijn J."/>
            <person name="Lind A.E."/>
            <person name="van Eijk R."/>
            <person name="Schleper C."/>
            <person name="Guy L."/>
            <person name="Ettema T.J."/>
        </authorList>
    </citation>
    <scope>NUCLEOTIDE SEQUENCE</scope>
</reference>
<organism evidence="1">
    <name type="scientific">marine sediment metagenome</name>
    <dbReference type="NCBI Taxonomy" id="412755"/>
    <lineage>
        <taxon>unclassified sequences</taxon>
        <taxon>metagenomes</taxon>
        <taxon>ecological metagenomes</taxon>
    </lineage>
</organism>
<comment type="caution">
    <text evidence="1">The sequence shown here is derived from an EMBL/GenBank/DDBJ whole genome shotgun (WGS) entry which is preliminary data.</text>
</comment>